<sequence length="243" mass="27511">MNRKPSIYLIKLNSKVLILMALILFLIIGITIFKSSKVLKIFSYRTKETIVIDPGHGGIDGGTGDPKDILEKDINLDIGLKLKKELLVEGFNVIMTREKDESLEDLSNINSSRYRRDLNARQSIINSSKPLVYVSIHVNSSKSPSARGVKVYHFPGSEEGKKLAEAISSSVDIYLYEKFLKDDNLISEVLSENFYILRETKYTGVLVEAGFITNVEDNRLLKDDKYKEKLAFAIKKGILEYLK</sequence>
<proteinExistence type="predicted"/>
<reference evidence="4 5" key="1">
    <citation type="submission" date="2016-11" db="EMBL/GenBank/DDBJ databases">
        <authorList>
            <person name="Manzoor S."/>
        </authorList>
    </citation>
    <scope>NUCLEOTIDE SEQUENCE [LARGE SCALE GENOMIC DNA]</scope>
    <source>
        <strain evidence="4">Clostridium ultunense strain Esp</strain>
    </source>
</reference>
<dbReference type="SUPFAM" id="SSF53187">
    <property type="entry name" value="Zn-dependent exopeptidases"/>
    <property type="match status" value="1"/>
</dbReference>
<feature type="transmembrane region" description="Helical" evidence="2">
    <location>
        <begin position="12"/>
        <end position="33"/>
    </location>
</feature>
<protein>
    <submittedName>
        <fullName evidence="4">Cell wall hydrolase/autolysin</fullName>
    </submittedName>
</protein>
<keyword evidence="2" id="KW-1133">Transmembrane helix</keyword>
<keyword evidence="2" id="KW-0472">Membrane</keyword>
<dbReference type="OrthoDB" id="9806267at2"/>
<dbReference type="Pfam" id="PF01520">
    <property type="entry name" value="Amidase_3"/>
    <property type="match status" value="1"/>
</dbReference>
<dbReference type="RefSeq" id="WP_005587826.1">
    <property type="nucleotide sequence ID" value="NZ_LT669839.1"/>
</dbReference>
<dbReference type="SMART" id="SM00646">
    <property type="entry name" value="Ami_3"/>
    <property type="match status" value="1"/>
</dbReference>
<evidence type="ECO:0000313" key="5">
    <source>
        <dbReference type="Proteomes" id="UP000245423"/>
    </source>
</evidence>
<feature type="domain" description="MurNAc-LAA" evidence="3">
    <location>
        <begin position="122"/>
        <end position="239"/>
    </location>
</feature>
<accession>M1ZFK1</accession>
<keyword evidence="1 4" id="KW-0378">Hydrolase</keyword>
<dbReference type="InterPro" id="IPR050695">
    <property type="entry name" value="N-acetylmuramoyl_amidase_3"/>
</dbReference>
<keyword evidence="5" id="KW-1185">Reference proteome</keyword>
<keyword evidence="2" id="KW-0812">Transmembrane</keyword>
<evidence type="ECO:0000256" key="1">
    <source>
        <dbReference type="ARBA" id="ARBA00022801"/>
    </source>
</evidence>
<dbReference type="GO" id="GO:0008745">
    <property type="term" value="F:N-acetylmuramoyl-L-alanine amidase activity"/>
    <property type="evidence" value="ECO:0007669"/>
    <property type="project" value="InterPro"/>
</dbReference>
<dbReference type="InterPro" id="IPR002508">
    <property type="entry name" value="MurNAc-LAA_cat"/>
</dbReference>
<dbReference type="CDD" id="cd02696">
    <property type="entry name" value="MurNAc-LAA"/>
    <property type="match status" value="1"/>
</dbReference>
<organism evidence="4 5">
    <name type="scientific">[Clostridium] ultunense Esp</name>
    <dbReference type="NCBI Taxonomy" id="1288971"/>
    <lineage>
        <taxon>Bacteria</taxon>
        <taxon>Bacillati</taxon>
        <taxon>Bacillota</taxon>
        <taxon>Tissierellia</taxon>
        <taxon>Tissierellales</taxon>
        <taxon>Tepidimicrobiaceae</taxon>
        <taxon>Schnuerera</taxon>
    </lineage>
</organism>
<dbReference type="GO" id="GO:0030288">
    <property type="term" value="C:outer membrane-bounded periplasmic space"/>
    <property type="evidence" value="ECO:0007669"/>
    <property type="project" value="TreeGrafter"/>
</dbReference>
<evidence type="ECO:0000259" key="3">
    <source>
        <dbReference type="SMART" id="SM00646"/>
    </source>
</evidence>
<evidence type="ECO:0000313" key="4">
    <source>
        <dbReference type="EMBL" id="SHD76117.1"/>
    </source>
</evidence>
<dbReference type="AlphaFoldDB" id="M1ZFK1"/>
<gene>
    <name evidence="4" type="ORF">CUESP1_0736</name>
</gene>
<evidence type="ECO:0000256" key="2">
    <source>
        <dbReference type="SAM" id="Phobius"/>
    </source>
</evidence>
<name>M1ZFK1_9FIRM</name>
<dbReference type="GO" id="GO:0009253">
    <property type="term" value="P:peptidoglycan catabolic process"/>
    <property type="evidence" value="ECO:0007669"/>
    <property type="project" value="InterPro"/>
</dbReference>
<dbReference type="PANTHER" id="PTHR30404">
    <property type="entry name" value="N-ACETYLMURAMOYL-L-ALANINE AMIDASE"/>
    <property type="match status" value="1"/>
</dbReference>
<dbReference type="EMBL" id="LT669839">
    <property type="protein sequence ID" value="SHD76117.1"/>
    <property type="molecule type" value="Genomic_DNA"/>
</dbReference>
<dbReference type="Gene3D" id="3.40.630.40">
    <property type="entry name" value="Zn-dependent exopeptidases"/>
    <property type="match status" value="1"/>
</dbReference>
<dbReference type="HOGENOM" id="CLU_014322_7_3_9"/>
<dbReference type="PANTHER" id="PTHR30404:SF0">
    <property type="entry name" value="N-ACETYLMURAMOYL-L-ALANINE AMIDASE AMIC"/>
    <property type="match status" value="1"/>
</dbReference>
<dbReference type="Proteomes" id="UP000245423">
    <property type="component" value="Chromosome 1"/>
</dbReference>